<evidence type="ECO:0000313" key="2">
    <source>
        <dbReference type="EMBL" id="CAG6543241.1"/>
    </source>
</evidence>
<accession>A0A8D8I0B5</accession>
<proteinExistence type="predicted"/>
<name>A0A8D8I0B5_CULPI</name>
<feature type="region of interest" description="Disordered" evidence="1">
    <location>
        <begin position="27"/>
        <end position="77"/>
    </location>
</feature>
<dbReference type="EMBL" id="HBUE01228199">
    <property type="protein sequence ID" value="CAG6543241.1"/>
    <property type="molecule type" value="Transcribed_RNA"/>
</dbReference>
<feature type="compositionally biased region" description="Low complexity" evidence="1">
    <location>
        <begin position="55"/>
        <end position="67"/>
    </location>
</feature>
<evidence type="ECO:0000256" key="1">
    <source>
        <dbReference type="SAM" id="MobiDB-lite"/>
    </source>
</evidence>
<organism evidence="2">
    <name type="scientific">Culex pipiens</name>
    <name type="common">House mosquito</name>
    <dbReference type="NCBI Taxonomy" id="7175"/>
    <lineage>
        <taxon>Eukaryota</taxon>
        <taxon>Metazoa</taxon>
        <taxon>Ecdysozoa</taxon>
        <taxon>Arthropoda</taxon>
        <taxon>Hexapoda</taxon>
        <taxon>Insecta</taxon>
        <taxon>Pterygota</taxon>
        <taxon>Neoptera</taxon>
        <taxon>Endopterygota</taxon>
        <taxon>Diptera</taxon>
        <taxon>Nematocera</taxon>
        <taxon>Culicoidea</taxon>
        <taxon>Culicidae</taxon>
        <taxon>Culicinae</taxon>
        <taxon>Culicini</taxon>
        <taxon>Culex</taxon>
        <taxon>Culex</taxon>
    </lineage>
</organism>
<feature type="compositionally biased region" description="Polar residues" evidence="1">
    <location>
        <begin position="28"/>
        <end position="37"/>
    </location>
</feature>
<reference evidence="2" key="1">
    <citation type="submission" date="2021-05" db="EMBL/GenBank/DDBJ databases">
        <authorList>
            <person name="Alioto T."/>
            <person name="Alioto T."/>
            <person name="Gomez Garrido J."/>
        </authorList>
    </citation>
    <scope>NUCLEOTIDE SEQUENCE</scope>
</reference>
<dbReference type="AlphaFoldDB" id="A0A8D8I0B5"/>
<protein>
    <submittedName>
        <fullName evidence="2">(northern house mosquito) hypothetical protein</fullName>
    </submittedName>
</protein>
<dbReference type="EMBL" id="HBUE01097941">
    <property type="protein sequence ID" value="CAG6483878.1"/>
    <property type="molecule type" value="Transcribed_RNA"/>
</dbReference>
<dbReference type="EMBL" id="HBUE01334955">
    <property type="protein sequence ID" value="CAG6595363.1"/>
    <property type="molecule type" value="Transcribed_RNA"/>
</dbReference>
<sequence>MKKPCNFLTTPPPCCLRTALESRFPPANQISRSTSAAPATESVPLGPNFASSAGKRTSCSISASSSERSARRASLKRRKFRKRLRSLLWCGLEMRKLWLRMVVPMRFSRPMRKMSRSPPLRCTR</sequence>